<dbReference type="InterPro" id="IPR000866">
    <property type="entry name" value="AhpC/TSA"/>
</dbReference>
<feature type="domain" description="Thioredoxin" evidence="3">
    <location>
        <begin position="38"/>
        <end position="203"/>
    </location>
</feature>
<evidence type="ECO:0000256" key="1">
    <source>
        <dbReference type="ARBA" id="ARBA00023002"/>
    </source>
</evidence>
<accession>A0ABQ6MI73</accession>
<proteinExistence type="predicted"/>
<dbReference type="InterPro" id="IPR013766">
    <property type="entry name" value="Thioredoxin_domain"/>
</dbReference>
<dbReference type="InterPro" id="IPR019479">
    <property type="entry name" value="Peroxiredoxin_C"/>
</dbReference>
<evidence type="ECO:0000313" key="5">
    <source>
        <dbReference type="Proteomes" id="UP001165060"/>
    </source>
</evidence>
<dbReference type="Pfam" id="PF10417">
    <property type="entry name" value="1-cysPrx_C"/>
    <property type="match status" value="1"/>
</dbReference>
<evidence type="ECO:0000259" key="3">
    <source>
        <dbReference type="PROSITE" id="PS51352"/>
    </source>
</evidence>
<name>A0ABQ6MI73_9STRA</name>
<evidence type="ECO:0000256" key="2">
    <source>
        <dbReference type="SAM" id="SignalP"/>
    </source>
</evidence>
<dbReference type="PROSITE" id="PS51352">
    <property type="entry name" value="THIOREDOXIN_2"/>
    <property type="match status" value="1"/>
</dbReference>
<dbReference type="CDD" id="cd03015">
    <property type="entry name" value="PRX_Typ2cys"/>
    <property type="match status" value="1"/>
</dbReference>
<comment type="caution">
    <text evidence="4">The sequence shown here is derived from an EMBL/GenBank/DDBJ whole genome shotgun (WGS) entry which is preliminary data.</text>
</comment>
<keyword evidence="2" id="KW-0732">Signal</keyword>
<gene>
    <name evidence="4" type="ORF">TeGR_g2211</name>
</gene>
<dbReference type="InterPro" id="IPR050217">
    <property type="entry name" value="Peroxiredoxin"/>
</dbReference>
<evidence type="ECO:0000313" key="4">
    <source>
        <dbReference type="EMBL" id="GMI26489.1"/>
    </source>
</evidence>
<keyword evidence="5" id="KW-1185">Reference proteome</keyword>
<protein>
    <recommendedName>
        <fullName evidence="3">Thioredoxin domain-containing protein</fullName>
    </recommendedName>
</protein>
<keyword evidence="1" id="KW-0560">Oxidoreductase</keyword>
<dbReference type="PANTHER" id="PTHR10681">
    <property type="entry name" value="THIOREDOXIN PEROXIDASE"/>
    <property type="match status" value="1"/>
</dbReference>
<dbReference type="InterPro" id="IPR036249">
    <property type="entry name" value="Thioredoxin-like_sf"/>
</dbReference>
<dbReference type="SUPFAM" id="SSF52833">
    <property type="entry name" value="Thioredoxin-like"/>
    <property type="match status" value="1"/>
</dbReference>
<sequence>MLSPLLPSLLLPCLFCLSLCVLPPSSAQPVTSPAPRIPLPRSPAPAFSATAVLDDEFTTVSLASYTERGEWLVLFFYPFDYTFVCPTELRAFSDAAEEFKKIGVSVAAVSTDSHHTHLSWTRTRREEGGVGRLNIPLLADTGKKISYDYGVLITDPADDMFGAAIRGLFVIDPSGTVRSVLVNDDGAGRSVDDTMRTVQALQYGDSHEGEGCPANWKPGDRTIATNADGAKDFFESWA</sequence>
<dbReference type="Pfam" id="PF00578">
    <property type="entry name" value="AhpC-TSA"/>
    <property type="match status" value="1"/>
</dbReference>
<reference evidence="4 5" key="1">
    <citation type="journal article" date="2023" name="Commun. Biol.">
        <title>Genome analysis of Parmales, the sister group of diatoms, reveals the evolutionary specialization of diatoms from phago-mixotrophs to photoautotrophs.</title>
        <authorList>
            <person name="Ban H."/>
            <person name="Sato S."/>
            <person name="Yoshikawa S."/>
            <person name="Yamada K."/>
            <person name="Nakamura Y."/>
            <person name="Ichinomiya M."/>
            <person name="Sato N."/>
            <person name="Blanc-Mathieu R."/>
            <person name="Endo H."/>
            <person name="Kuwata A."/>
            <person name="Ogata H."/>
        </authorList>
    </citation>
    <scope>NUCLEOTIDE SEQUENCE [LARGE SCALE GENOMIC DNA]</scope>
</reference>
<organism evidence="4 5">
    <name type="scientific">Tetraparma gracilis</name>
    <dbReference type="NCBI Taxonomy" id="2962635"/>
    <lineage>
        <taxon>Eukaryota</taxon>
        <taxon>Sar</taxon>
        <taxon>Stramenopiles</taxon>
        <taxon>Ochrophyta</taxon>
        <taxon>Bolidophyceae</taxon>
        <taxon>Parmales</taxon>
        <taxon>Triparmaceae</taxon>
        <taxon>Tetraparma</taxon>
    </lineage>
</organism>
<dbReference type="Proteomes" id="UP001165060">
    <property type="component" value="Unassembled WGS sequence"/>
</dbReference>
<feature type="chain" id="PRO_5046069808" description="Thioredoxin domain-containing protein" evidence="2">
    <location>
        <begin position="28"/>
        <end position="238"/>
    </location>
</feature>
<dbReference type="Gene3D" id="3.40.30.10">
    <property type="entry name" value="Glutaredoxin"/>
    <property type="match status" value="1"/>
</dbReference>
<feature type="signal peptide" evidence="2">
    <location>
        <begin position="1"/>
        <end position="27"/>
    </location>
</feature>
<dbReference type="PANTHER" id="PTHR10681:SF176">
    <property type="entry name" value="THIOREDOXIN DOMAIN-CONTAINING PROTEIN"/>
    <property type="match status" value="1"/>
</dbReference>
<dbReference type="EMBL" id="BRYB01004153">
    <property type="protein sequence ID" value="GMI26489.1"/>
    <property type="molecule type" value="Genomic_DNA"/>
</dbReference>